<evidence type="ECO:0000313" key="2">
    <source>
        <dbReference type="Proteomes" id="UP001595539"/>
    </source>
</evidence>
<dbReference type="EMBL" id="JBHRXY010000046">
    <property type="protein sequence ID" value="MFC3631833.1"/>
    <property type="molecule type" value="Genomic_DNA"/>
</dbReference>
<keyword evidence="2" id="KW-1185">Reference proteome</keyword>
<dbReference type="Proteomes" id="UP001595539">
    <property type="component" value="Unassembled WGS sequence"/>
</dbReference>
<comment type="caution">
    <text evidence="1">The sequence shown here is derived from an EMBL/GenBank/DDBJ whole genome shotgun (WGS) entry which is preliminary data.</text>
</comment>
<gene>
    <name evidence="1" type="ORF">ACFOM8_20630</name>
</gene>
<reference evidence="2" key="1">
    <citation type="journal article" date="2019" name="Int. J. Syst. Evol. Microbiol.">
        <title>The Global Catalogue of Microorganisms (GCM) 10K type strain sequencing project: providing services to taxonomists for standard genome sequencing and annotation.</title>
        <authorList>
            <consortium name="The Broad Institute Genomics Platform"/>
            <consortium name="The Broad Institute Genome Sequencing Center for Infectious Disease"/>
            <person name="Wu L."/>
            <person name="Ma J."/>
        </authorList>
    </citation>
    <scope>NUCLEOTIDE SEQUENCE [LARGE SCALE GENOMIC DNA]</scope>
    <source>
        <strain evidence="2">KCTC 42473</strain>
    </source>
</reference>
<accession>A0ABV7UA45</accession>
<evidence type="ECO:0008006" key="3">
    <source>
        <dbReference type="Google" id="ProtNLM"/>
    </source>
</evidence>
<sequence length="111" mass="12006">MTNTRAKIGFGDALDDLASFTPAKPTKTVAEPNAAAAVGFTRREPSAIHENVTAPQKVQRRRRTGRNVQINIKAKQETLDRFYAAVDAMGCGVGEAFEVAVDLLETKISES</sequence>
<organism evidence="1 2">
    <name type="scientific">Paracoccus angustae</name>
    <dbReference type="NCBI Taxonomy" id="1671480"/>
    <lineage>
        <taxon>Bacteria</taxon>
        <taxon>Pseudomonadati</taxon>
        <taxon>Pseudomonadota</taxon>
        <taxon>Alphaproteobacteria</taxon>
        <taxon>Rhodobacterales</taxon>
        <taxon>Paracoccaceae</taxon>
        <taxon>Paracoccus</taxon>
    </lineage>
</organism>
<evidence type="ECO:0000313" key="1">
    <source>
        <dbReference type="EMBL" id="MFC3631833.1"/>
    </source>
</evidence>
<protein>
    <recommendedName>
        <fullName evidence="3">Stability/partitioning determinant</fullName>
    </recommendedName>
</protein>
<dbReference type="RefSeq" id="WP_207100883.1">
    <property type="nucleotide sequence ID" value="NZ_JBHRXY010000046.1"/>
</dbReference>
<proteinExistence type="predicted"/>
<name>A0ABV7UA45_9RHOB</name>